<evidence type="ECO:0000256" key="2">
    <source>
        <dbReference type="SAM" id="MobiDB-lite"/>
    </source>
</evidence>
<dbReference type="Gene3D" id="1.10.530.10">
    <property type="match status" value="1"/>
</dbReference>
<dbReference type="RefSeq" id="WP_246914425.1">
    <property type="nucleotide sequence ID" value="NZ_JALJRB010000036.1"/>
</dbReference>
<gene>
    <name evidence="4" type="ORF">MRX98_20130</name>
</gene>
<protein>
    <submittedName>
        <fullName evidence="4">Lytic transglycosylase domain-containing protein</fullName>
    </submittedName>
</protein>
<dbReference type="PANTHER" id="PTHR37423:SF2">
    <property type="entry name" value="MEMBRANE-BOUND LYTIC MUREIN TRANSGLYCOSYLASE C"/>
    <property type="match status" value="1"/>
</dbReference>
<keyword evidence="5" id="KW-1185">Reference proteome</keyword>
<dbReference type="Proteomes" id="UP001165427">
    <property type="component" value="Unassembled WGS sequence"/>
</dbReference>
<feature type="compositionally biased region" description="Basic and acidic residues" evidence="2">
    <location>
        <begin position="81"/>
        <end position="99"/>
    </location>
</feature>
<dbReference type="SUPFAM" id="SSF53955">
    <property type="entry name" value="Lysozyme-like"/>
    <property type="match status" value="1"/>
</dbReference>
<dbReference type="EMBL" id="JALJRB010000036">
    <property type="protein sequence ID" value="MCJ8502895.1"/>
    <property type="molecule type" value="Genomic_DNA"/>
</dbReference>
<accession>A0AA41R7Y5</accession>
<dbReference type="AlphaFoldDB" id="A0AA41R7Y5"/>
<organism evidence="4 5">
    <name type="scientific">Desulfatitalea alkaliphila</name>
    <dbReference type="NCBI Taxonomy" id="2929485"/>
    <lineage>
        <taxon>Bacteria</taxon>
        <taxon>Pseudomonadati</taxon>
        <taxon>Thermodesulfobacteriota</taxon>
        <taxon>Desulfobacteria</taxon>
        <taxon>Desulfobacterales</taxon>
        <taxon>Desulfosarcinaceae</taxon>
        <taxon>Desulfatitalea</taxon>
    </lineage>
</organism>
<evidence type="ECO:0000256" key="1">
    <source>
        <dbReference type="ARBA" id="ARBA00007734"/>
    </source>
</evidence>
<evidence type="ECO:0000313" key="4">
    <source>
        <dbReference type="EMBL" id="MCJ8502895.1"/>
    </source>
</evidence>
<dbReference type="Pfam" id="PF01464">
    <property type="entry name" value="SLT"/>
    <property type="match status" value="1"/>
</dbReference>
<comment type="similarity">
    <text evidence="1">Belongs to the transglycosylase Slt family.</text>
</comment>
<feature type="domain" description="Transglycosylase SLT" evidence="3">
    <location>
        <begin position="154"/>
        <end position="260"/>
    </location>
</feature>
<feature type="region of interest" description="Disordered" evidence="2">
    <location>
        <begin position="71"/>
        <end position="103"/>
    </location>
</feature>
<sequence>MVPKNGLNIQDYFQRAGFGHDAVGGSNRASRTAPAVEEGFTAALARARGLSSAEGSSGQRFADYLRSPVKAHLPRLEPPSSEERTARQQAERPVGRGRFETGPAAGQDTLLAAQERSAATVQTPPVAAAASIAGNADEQVTAGMSVADRIERGIARAAAQYRLPAELIRSVIRAESNFDVRAVSTAGARGLMQLMPATARELGVKDAFDIDQNIDGGSRYLRQMLDRFDGNLRLALSAYNAGPGTVARFNGNVPYRETREYVQRVLRFQQQYKSA</sequence>
<comment type="caution">
    <text evidence="4">The sequence shown here is derived from an EMBL/GenBank/DDBJ whole genome shotgun (WGS) entry which is preliminary data.</text>
</comment>
<name>A0AA41R7Y5_9BACT</name>
<dbReference type="CDD" id="cd13401">
    <property type="entry name" value="Slt70-like"/>
    <property type="match status" value="1"/>
</dbReference>
<dbReference type="PANTHER" id="PTHR37423">
    <property type="entry name" value="SOLUBLE LYTIC MUREIN TRANSGLYCOSYLASE-RELATED"/>
    <property type="match status" value="1"/>
</dbReference>
<reference evidence="4" key="1">
    <citation type="submission" date="2022-04" db="EMBL/GenBank/DDBJ databases">
        <title>Desulfatitalea alkaliphila sp. nov., a novel anaerobic sulfate-reducing bacterium isolated from terrestrial mud volcano, Taman Peninsula, Russia.</title>
        <authorList>
            <person name="Khomyakova M.A."/>
            <person name="Merkel A.Y."/>
            <person name="Slobodkin A.I."/>
        </authorList>
    </citation>
    <scope>NUCLEOTIDE SEQUENCE</scope>
    <source>
        <strain evidence="4">M08but</strain>
    </source>
</reference>
<dbReference type="InterPro" id="IPR023346">
    <property type="entry name" value="Lysozyme-like_dom_sf"/>
</dbReference>
<evidence type="ECO:0000313" key="5">
    <source>
        <dbReference type="Proteomes" id="UP001165427"/>
    </source>
</evidence>
<evidence type="ECO:0000259" key="3">
    <source>
        <dbReference type="Pfam" id="PF01464"/>
    </source>
</evidence>
<dbReference type="InterPro" id="IPR008258">
    <property type="entry name" value="Transglycosylase_SLT_dom_1"/>
</dbReference>
<proteinExistence type="inferred from homology"/>